<keyword evidence="2" id="KW-1185">Reference proteome</keyword>
<accession>M9LQL8</accession>
<keyword evidence="1" id="KW-0575">Peroxidase</keyword>
<dbReference type="GO" id="GO:0004601">
    <property type="term" value="F:peroxidase activity"/>
    <property type="evidence" value="ECO:0007669"/>
    <property type="project" value="UniProtKB-KW"/>
</dbReference>
<comment type="caution">
    <text evidence="1">The sequence shown here is derived from an EMBL/GenBank/DDBJ whole genome shotgun (WGS) entry which is preliminary data.</text>
</comment>
<reference evidence="1 2" key="1">
    <citation type="submission" date="2012-10" db="EMBL/GenBank/DDBJ databases">
        <title>Draft Genome Sequence of Paenibacillus popilliae ATCC 14706T.</title>
        <authorList>
            <person name="Iiyama K."/>
            <person name="Mori K."/>
            <person name="Mon H."/>
            <person name="Chieda Y."/>
            <person name="Lee J.M."/>
            <person name="Kusakabe T."/>
            <person name="Tashiro K."/>
            <person name="Asano S."/>
            <person name="Yasunaga-Aoki C."/>
            <person name="Shimizu S."/>
        </authorList>
    </citation>
    <scope>NUCLEOTIDE SEQUENCE [LARGE SCALE GENOMIC DNA]</scope>
    <source>
        <strain evidence="1 2">ATCC 14706</strain>
    </source>
</reference>
<keyword evidence="1" id="KW-0560">Oxidoreductase</keyword>
<evidence type="ECO:0000313" key="2">
    <source>
        <dbReference type="Proteomes" id="UP000029453"/>
    </source>
</evidence>
<organism evidence="1 2">
    <name type="scientific">Paenibacillus popilliae ATCC 14706</name>
    <dbReference type="NCBI Taxonomy" id="1212764"/>
    <lineage>
        <taxon>Bacteria</taxon>
        <taxon>Bacillati</taxon>
        <taxon>Bacillota</taxon>
        <taxon>Bacilli</taxon>
        <taxon>Bacillales</taxon>
        <taxon>Paenibacillaceae</taxon>
        <taxon>Paenibacillus</taxon>
    </lineage>
</organism>
<dbReference type="Proteomes" id="UP000029453">
    <property type="component" value="Unassembled WGS sequence"/>
</dbReference>
<proteinExistence type="predicted"/>
<gene>
    <name evidence="1" type="ORF">PPOP_2588</name>
</gene>
<protein>
    <submittedName>
        <fullName evidence="1">Glutathione peroxidase</fullName>
    </submittedName>
</protein>
<dbReference type="AlphaFoldDB" id="M9LQL8"/>
<dbReference type="EMBL" id="BALG01000185">
    <property type="protein sequence ID" value="GAC43221.1"/>
    <property type="molecule type" value="Genomic_DNA"/>
</dbReference>
<evidence type="ECO:0000313" key="1">
    <source>
        <dbReference type="EMBL" id="GAC43221.1"/>
    </source>
</evidence>
<sequence>MDSASLCAYVCKFEHIQGRVQRIGSYADTLNCKQFEGNNSNSNEKKIKNCLLIGWGGMLL</sequence>
<name>M9LQL8_PAEPP</name>